<organism evidence="1 2">
    <name type="scientific">Lithospermum erythrorhizon</name>
    <name type="common">Purple gromwell</name>
    <name type="synonym">Lithospermum officinale var. erythrorhizon</name>
    <dbReference type="NCBI Taxonomy" id="34254"/>
    <lineage>
        <taxon>Eukaryota</taxon>
        <taxon>Viridiplantae</taxon>
        <taxon>Streptophyta</taxon>
        <taxon>Embryophyta</taxon>
        <taxon>Tracheophyta</taxon>
        <taxon>Spermatophyta</taxon>
        <taxon>Magnoliopsida</taxon>
        <taxon>eudicotyledons</taxon>
        <taxon>Gunneridae</taxon>
        <taxon>Pentapetalae</taxon>
        <taxon>asterids</taxon>
        <taxon>lamiids</taxon>
        <taxon>Boraginales</taxon>
        <taxon>Boraginaceae</taxon>
        <taxon>Boraginoideae</taxon>
        <taxon>Lithospermeae</taxon>
        <taxon>Lithospermum</taxon>
    </lineage>
</organism>
<evidence type="ECO:0000313" key="1">
    <source>
        <dbReference type="EMBL" id="GAA0169812.1"/>
    </source>
</evidence>
<dbReference type="EMBL" id="BAABME010024248">
    <property type="protein sequence ID" value="GAA0169812.1"/>
    <property type="molecule type" value="Genomic_DNA"/>
</dbReference>
<keyword evidence="2" id="KW-1185">Reference proteome</keyword>
<sequence length="184" mass="21058">MCARELKRNGTIRGKAEGEGSGGIIVDHSWNSWWRMQIPPRVKLFIWRCLNNILPTKYRNGKIFGEETSHATLIWKEGYKLGDTYRRAHENQLTQVGIKKSKQSVAGCICRSDNGEFVGARFTQLPSTAAIVAEEVVIRERLEFDVANKWQIEFESDAKHLIQIINGHQQAPTEVKSWWGTFIT</sequence>
<reference evidence="1 2" key="1">
    <citation type="submission" date="2024-01" db="EMBL/GenBank/DDBJ databases">
        <title>The complete chloroplast genome sequence of Lithospermum erythrorhizon: insights into the phylogenetic relationship among Boraginaceae species and the maternal lineages of purple gromwells.</title>
        <authorList>
            <person name="Okada T."/>
            <person name="Watanabe K."/>
        </authorList>
    </citation>
    <scope>NUCLEOTIDE SEQUENCE [LARGE SCALE GENOMIC DNA]</scope>
</reference>
<proteinExistence type="predicted"/>
<gene>
    <name evidence="1" type="ORF">LIER_40833</name>
</gene>
<accession>A0AAV3R609</accession>
<comment type="caution">
    <text evidence="1">The sequence shown here is derived from an EMBL/GenBank/DDBJ whole genome shotgun (WGS) entry which is preliminary data.</text>
</comment>
<protein>
    <recommendedName>
        <fullName evidence="3">Reverse transcriptase zinc-binding domain-containing protein</fullName>
    </recommendedName>
</protein>
<evidence type="ECO:0000313" key="2">
    <source>
        <dbReference type="Proteomes" id="UP001454036"/>
    </source>
</evidence>
<dbReference type="Proteomes" id="UP001454036">
    <property type="component" value="Unassembled WGS sequence"/>
</dbReference>
<dbReference type="AlphaFoldDB" id="A0AAV3R609"/>
<name>A0AAV3R609_LITER</name>
<evidence type="ECO:0008006" key="3">
    <source>
        <dbReference type="Google" id="ProtNLM"/>
    </source>
</evidence>